<dbReference type="Gene3D" id="2.60.120.560">
    <property type="entry name" value="Exo-inulinase, domain 1"/>
    <property type="match status" value="1"/>
</dbReference>
<name>A0AAJ5W904_9SPHI</name>
<reference evidence="7" key="1">
    <citation type="submission" date="2023-03" db="EMBL/GenBank/DDBJ databases">
        <title>Andean soil-derived lignocellulolytic bacterial consortium as a source of novel taxa and putative plastic-active enzymes.</title>
        <authorList>
            <person name="Diaz-Garcia L."/>
            <person name="Chuvochina M."/>
            <person name="Feuerriegel G."/>
            <person name="Bunk B."/>
            <person name="Sproer C."/>
            <person name="Streit W.R."/>
            <person name="Rodriguez L.M."/>
            <person name="Overmann J."/>
            <person name="Jimenez D.J."/>
        </authorList>
    </citation>
    <scope>NUCLEOTIDE SEQUENCE</scope>
    <source>
        <strain evidence="7">MAG 3858</strain>
    </source>
</reference>
<evidence type="ECO:0000313" key="8">
    <source>
        <dbReference type="Proteomes" id="UP001214530"/>
    </source>
</evidence>
<feature type="domain" description="3-keto-alpha-glucoside-1,2-lyase/3-keto-2-hydroxy-glucal hydratase" evidence="6">
    <location>
        <begin position="127"/>
        <end position="322"/>
    </location>
</feature>
<dbReference type="InterPro" id="IPR010496">
    <property type="entry name" value="AL/BT2_dom"/>
</dbReference>
<dbReference type="Proteomes" id="UP001214530">
    <property type="component" value="Chromosome"/>
</dbReference>
<dbReference type="GO" id="GO:0016829">
    <property type="term" value="F:lyase activity"/>
    <property type="evidence" value="ECO:0007669"/>
    <property type="project" value="UniProtKB-KW"/>
</dbReference>
<evidence type="ECO:0000256" key="3">
    <source>
        <dbReference type="SAM" id="MobiDB-lite"/>
    </source>
</evidence>
<feature type="domain" description="Alginate lyase" evidence="5">
    <location>
        <begin position="491"/>
        <end position="624"/>
    </location>
</feature>
<protein>
    <submittedName>
        <fullName evidence="7">DUF1080 domain-containing protein</fullName>
    </submittedName>
</protein>
<feature type="chain" id="PRO_5042472089" evidence="4">
    <location>
        <begin position="25"/>
        <end position="783"/>
    </location>
</feature>
<dbReference type="InterPro" id="IPR008929">
    <property type="entry name" value="Chondroitin_lyas"/>
</dbReference>
<dbReference type="SUPFAM" id="SSF48230">
    <property type="entry name" value="Chondroitin AC/alginate lyase"/>
    <property type="match status" value="1"/>
</dbReference>
<dbReference type="InterPro" id="IPR008397">
    <property type="entry name" value="Alginate_lyase_dom"/>
</dbReference>
<keyword evidence="1 4" id="KW-0732">Signal</keyword>
<proteinExistence type="predicted"/>
<feature type="region of interest" description="Disordered" evidence="3">
    <location>
        <begin position="335"/>
        <end position="396"/>
    </location>
</feature>
<accession>A0AAJ5W904</accession>
<sequence length="783" mass="84740">MKLINCISKMMTLLLITAFSTSYGQQISKTNQNLGDWKTNDGKYFLQVYLTKEGLGKANLDNKQNSLAAPLAVLEVTGGDNALSLTGDGWSGKIEKEKLNLSKGAEKLTFVHYVRTSPTMNAAPPKGAIVLFDGKNLDEWYRLHPKEWIKGDGPVEGWKILPGGILEAGVGTGSIITRKMFGDFKLHAEVRLLGDVTNGGIYMMSRYEMNIKDSYGQIGGAPSGAFGNISKPADFYPSVNMAYPPMVWQTFDIEFRAPRFDATGTKKIESARISIVHNGVQTYKDAPMEEVKGATGILGEAGVGPIYLQEHGTAYQFRNIWVIDQTVKGTENAHTPVQASADGAVKKGGGGRKGGGGKKNGTGKKGGAEGDLAAAGDKPAKKKGSSNKNASADYDGEKNPAYAAVTVMITPDASGKPAKPAGFTHPGVLVNLAQLEEIKKRVAAGTQPQKSAFEALKESPLGALGYTPQPRDTVSCGPYSNPNLGCKDEQNDCAAAYTQALLWFITGNKTYAESAIKIMNAWSTNLVGGHNYANGPVQAAWCGSVWPRAAEIIRYTYKGWSDSDIAKFQNMLRVQYLPSIIHGDCENGNKELAMAEAIINIGVFNDDRAVFDLGLKMWRGRTPAYIYLKTDGPKPIDPPGCGPAIWGNKGFTPEFVDGLMQETARDSHHPWMAFASMANAAETARQQGVDLYAEEGKRMVAALEFQAQYLAPNKVPAPENLQFALQPTWEIAYNHFVNRMGMSLPKMKAVLPTNRPTRGDHHMLWETLTHADMGGIGLGPVKK</sequence>
<dbReference type="AlphaFoldDB" id="A0AAJ5W904"/>
<dbReference type="EMBL" id="CP119313">
    <property type="protein sequence ID" value="WEK20242.1"/>
    <property type="molecule type" value="Genomic_DNA"/>
</dbReference>
<dbReference type="Pfam" id="PF06439">
    <property type="entry name" value="3keto-disac_hyd"/>
    <property type="match status" value="1"/>
</dbReference>
<evidence type="ECO:0000256" key="2">
    <source>
        <dbReference type="ARBA" id="ARBA00023239"/>
    </source>
</evidence>
<evidence type="ECO:0000259" key="5">
    <source>
        <dbReference type="Pfam" id="PF05426"/>
    </source>
</evidence>
<dbReference type="Pfam" id="PF05426">
    <property type="entry name" value="Alginate_lyase"/>
    <property type="match status" value="2"/>
</dbReference>
<dbReference type="GO" id="GO:0016787">
    <property type="term" value="F:hydrolase activity"/>
    <property type="evidence" value="ECO:0007669"/>
    <property type="project" value="InterPro"/>
</dbReference>
<dbReference type="GO" id="GO:0042597">
    <property type="term" value="C:periplasmic space"/>
    <property type="evidence" value="ECO:0007669"/>
    <property type="project" value="InterPro"/>
</dbReference>
<feature type="compositionally biased region" description="Gly residues" evidence="3">
    <location>
        <begin position="346"/>
        <end position="365"/>
    </location>
</feature>
<keyword evidence="2" id="KW-0456">Lyase</keyword>
<evidence type="ECO:0000259" key="6">
    <source>
        <dbReference type="Pfam" id="PF06439"/>
    </source>
</evidence>
<evidence type="ECO:0000256" key="4">
    <source>
        <dbReference type="SAM" id="SignalP"/>
    </source>
</evidence>
<gene>
    <name evidence="7" type="ORF">P0Y49_03645</name>
</gene>
<organism evidence="7 8">
    <name type="scientific">Candidatus Pedobacter colombiensis</name>
    <dbReference type="NCBI Taxonomy" id="3121371"/>
    <lineage>
        <taxon>Bacteria</taxon>
        <taxon>Pseudomonadati</taxon>
        <taxon>Bacteroidota</taxon>
        <taxon>Sphingobacteriia</taxon>
        <taxon>Sphingobacteriales</taxon>
        <taxon>Sphingobacteriaceae</taxon>
        <taxon>Pedobacter</taxon>
    </lineage>
</organism>
<feature type="domain" description="Alginate lyase" evidence="5">
    <location>
        <begin position="658"/>
        <end position="714"/>
    </location>
</feature>
<feature type="signal peptide" evidence="4">
    <location>
        <begin position="1"/>
        <end position="24"/>
    </location>
</feature>
<evidence type="ECO:0000313" key="7">
    <source>
        <dbReference type="EMBL" id="WEK20242.1"/>
    </source>
</evidence>
<dbReference type="Gene3D" id="1.50.10.100">
    <property type="entry name" value="Chondroitin AC/alginate lyase"/>
    <property type="match status" value="1"/>
</dbReference>
<evidence type="ECO:0000256" key="1">
    <source>
        <dbReference type="ARBA" id="ARBA00022729"/>
    </source>
</evidence>